<dbReference type="Gene3D" id="2.40.320.10">
    <property type="entry name" value="Hypothetical Protein Pfu-838710-001"/>
    <property type="match status" value="1"/>
</dbReference>
<dbReference type="InterPro" id="IPR033469">
    <property type="entry name" value="CYTH-like_dom_sf"/>
</dbReference>
<sequence>MRNVEIKAGIKNVNALISKVRSLSDNDGKIIKQHDTFFKVPQGRFKLRKFEEGNAELIYYERPDTEGPKVSSYEKANISGEAVNDLSSILEKALGMQNVVKKVRHLFLVGQTRIHVDSVEGLGDFMELEVVLNDDQTLKDGENIALDLMKKLDVNKEDLISGAYADLLNK</sequence>
<dbReference type="CDD" id="cd07890">
    <property type="entry name" value="CYTH-like_AC_IV-like"/>
    <property type="match status" value="1"/>
</dbReference>
<accession>A0AAV8Y3J9</accession>
<evidence type="ECO:0000313" key="3">
    <source>
        <dbReference type="Proteomes" id="UP001162162"/>
    </source>
</evidence>
<dbReference type="EMBL" id="JAPWTK010000239">
    <property type="protein sequence ID" value="KAJ8944785.1"/>
    <property type="molecule type" value="Genomic_DNA"/>
</dbReference>
<gene>
    <name evidence="2" type="ORF">NQ318_003653</name>
</gene>
<reference evidence="2" key="1">
    <citation type="journal article" date="2023" name="Insect Mol. Biol.">
        <title>Genome sequencing provides insights into the evolution of gene families encoding plant cell wall-degrading enzymes in longhorned beetles.</title>
        <authorList>
            <person name="Shin N.R."/>
            <person name="Okamura Y."/>
            <person name="Kirsch R."/>
            <person name="Pauchet Y."/>
        </authorList>
    </citation>
    <scope>NUCLEOTIDE SEQUENCE</scope>
    <source>
        <strain evidence="2">AMC_N1</strain>
    </source>
</reference>
<dbReference type="InterPro" id="IPR008173">
    <property type="entry name" value="Adenylyl_cyclase_CyaB"/>
</dbReference>
<dbReference type="AlphaFoldDB" id="A0AAV8Y3J9"/>
<name>A0AAV8Y3J9_9CUCU</name>
<proteinExistence type="predicted"/>
<dbReference type="Pfam" id="PF01928">
    <property type="entry name" value="CYTH"/>
    <property type="match status" value="1"/>
</dbReference>
<comment type="caution">
    <text evidence="2">The sequence shown here is derived from an EMBL/GenBank/DDBJ whole genome shotgun (WGS) entry which is preliminary data.</text>
</comment>
<dbReference type="PROSITE" id="PS51707">
    <property type="entry name" value="CYTH"/>
    <property type="match status" value="1"/>
</dbReference>
<evidence type="ECO:0000259" key="1">
    <source>
        <dbReference type="PROSITE" id="PS51707"/>
    </source>
</evidence>
<dbReference type="GO" id="GO:0016462">
    <property type="term" value="F:pyrophosphatase activity"/>
    <property type="evidence" value="ECO:0007669"/>
    <property type="project" value="UniProtKB-ARBA"/>
</dbReference>
<dbReference type="SUPFAM" id="SSF55154">
    <property type="entry name" value="CYTH-like phosphatases"/>
    <property type="match status" value="1"/>
</dbReference>
<protein>
    <recommendedName>
        <fullName evidence="1">CYTH domain-containing protein</fullName>
    </recommendedName>
</protein>
<dbReference type="PANTHER" id="PTHR21028">
    <property type="entry name" value="SI:CH211-156B7.4"/>
    <property type="match status" value="1"/>
</dbReference>
<dbReference type="Proteomes" id="UP001162162">
    <property type="component" value="Unassembled WGS sequence"/>
</dbReference>
<keyword evidence="3" id="KW-1185">Reference proteome</keyword>
<feature type="domain" description="CYTH" evidence="1">
    <location>
        <begin position="1"/>
        <end position="170"/>
    </location>
</feature>
<dbReference type="PANTHER" id="PTHR21028:SF2">
    <property type="entry name" value="CYTH DOMAIN-CONTAINING PROTEIN"/>
    <property type="match status" value="1"/>
</dbReference>
<dbReference type="SMART" id="SM01118">
    <property type="entry name" value="CYTH"/>
    <property type="match status" value="1"/>
</dbReference>
<evidence type="ECO:0000313" key="2">
    <source>
        <dbReference type="EMBL" id="KAJ8944785.1"/>
    </source>
</evidence>
<dbReference type="InterPro" id="IPR023577">
    <property type="entry name" value="CYTH_domain"/>
</dbReference>
<organism evidence="2 3">
    <name type="scientific">Aromia moschata</name>
    <dbReference type="NCBI Taxonomy" id="1265417"/>
    <lineage>
        <taxon>Eukaryota</taxon>
        <taxon>Metazoa</taxon>
        <taxon>Ecdysozoa</taxon>
        <taxon>Arthropoda</taxon>
        <taxon>Hexapoda</taxon>
        <taxon>Insecta</taxon>
        <taxon>Pterygota</taxon>
        <taxon>Neoptera</taxon>
        <taxon>Endopterygota</taxon>
        <taxon>Coleoptera</taxon>
        <taxon>Polyphaga</taxon>
        <taxon>Cucujiformia</taxon>
        <taxon>Chrysomeloidea</taxon>
        <taxon>Cerambycidae</taxon>
        <taxon>Cerambycinae</taxon>
        <taxon>Callichromatini</taxon>
        <taxon>Aromia</taxon>
    </lineage>
</organism>